<comment type="similarity">
    <text evidence="6">Belongs to the RNA polymerase beta chain family.</text>
</comment>
<gene>
    <name evidence="10" type="ORF">DDW03_001260</name>
    <name evidence="11" type="ORF">DDW03_01035</name>
</gene>
<dbReference type="Pfam" id="PF04565">
    <property type="entry name" value="RNA_pol_Rpb2_3"/>
    <property type="match status" value="1"/>
</dbReference>
<dbReference type="EMBL" id="QEFP02000006">
    <property type="protein sequence ID" value="MCC5447028.1"/>
    <property type="molecule type" value="Genomic_DNA"/>
</dbReference>
<accession>A0A2T9WLU8</accession>
<reference evidence="10" key="2">
    <citation type="submission" date="2017-05" db="EMBL/GenBank/DDBJ databases">
        <authorList>
            <person name="Munson-Mcgee J.H."/>
        </authorList>
    </citation>
    <scope>NUCLEOTIDE SEQUENCE</scope>
    <source>
        <strain evidence="10">SCGC AB-777_F03</strain>
    </source>
</reference>
<evidence type="ECO:0000259" key="9">
    <source>
        <dbReference type="Pfam" id="PF04565"/>
    </source>
</evidence>
<name>A0A2T9WLU8_NANST</name>
<dbReference type="GO" id="GO:0032549">
    <property type="term" value="F:ribonucleoside binding"/>
    <property type="evidence" value="ECO:0007669"/>
    <property type="project" value="InterPro"/>
</dbReference>
<dbReference type="Pfam" id="PF04561">
    <property type="entry name" value="RNA_pol_Rpb2_2"/>
    <property type="match status" value="1"/>
</dbReference>
<dbReference type="InterPro" id="IPR015712">
    <property type="entry name" value="DNA-dir_RNA_pol_su2"/>
</dbReference>
<evidence type="ECO:0000256" key="6">
    <source>
        <dbReference type="RuleBase" id="RU000434"/>
    </source>
</evidence>
<dbReference type="InterPro" id="IPR007644">
    <property type="entry name" value="RNA_pol_bsu_protrusion"/>
</dbReference>
<dbReference type="AlphaFoldDB" id="A0A2T9WLU8"/>
<organism evidence="11">
    <name type="scientific">Nanobsidianus stetteri</name>
    <dbReference type="NCBI Taxonomy" id="1294122"/>
    <lineage>
        <taxon>Archaea</taxon>
        <taxon>Nanobdellota</taxon>
        <taxon>Candidatus Nanoarchaeia</taxon>
        <taxon>Nanoarchaeales</taxon>
        <taxon>Nanopusillaceae</taxon>
        <taxon>Candidatus Nanobsidianus</taxon>
    </lineage>
</organism>
<reference evidence="10" key="4">
    <citation type="submission" date="2021-11" db="EMBL/GenBank/DDBJ databases">
        <authorList>
            <person name="Munson-Mcgee J."/>
            <person name="Field E."/>
            <person name="Bateson M."/>
            <person name="Rooney C."/>
            <person name="Stepanauskas R."/>
            <person name="Young M."/>
        </authorList>
    </citation>
    <scope>NUCLEOTIDE SEQUENCE</scope>
    <source>
        <strain evidence="10">SCGC AB-777_F03</strain>
    </source>
</reference>
<evidence type="ECO:0000259" key="7">
    <source>
        <dbReference type="Pfam" id="PF04561"/>
    </source>
</evidence>
<feature type="domain" description="RNA polymerase Rpb2" evidence="7">
    <location>
        <begin position="173"/>
        <end position="343"/>
    </location>
</feature>
<dbReference type="GO" id="GO:0003899">
    <property type="term" value="F:DNA-directed RNA polymerase activity"/>
    <property type="evidence" value="ECO:0007669"/>
    <property type="project" value="UniProtKB-EC"/>
</dbReference>
<evidence type="ECO:0000313" key="11">
    <source>
        <dbReference type="EMBL" id="PVU68785.1"/>
    </source>
</evidence>
<feature type="domain" description="RNA polymerase Rpb2" evidence="9">
    <location>
        <begin position="411"/>
        <end position="475"/>
    </location>
</feature>
<evidence type="ECO:0000256" key="2">
    <source>
        <dbReference type="ARBA" id="ARBA00022478"/>
    </source>
</evidence>
<dbReference type="Pfam" id="PF04563">
    <property type="entry name" value="RNA_pol_Rpb2_1"/>
    <property type="match status" value="1"/>
</dbReference>
<dbReference type="PANTHER" id="PTHR20856">
    <property type="entry name" value="DNA-DIRECTED RNA POLYMERASE I SUBUNIT 2"/>
    <property type="match status" value="1"/>
</dbReference>
<dbReference type="EMBL" id="QEFP01000003">
    <property type="protein sequence ID" value="PVU68785.1"/>
    <property type="molecule type" value="Genomic_DNA"/>
</dbReference>
<evidence type="ECO:0000256" key="3">
    <source>
        <dbReference type="ARBA" id="ARBA00022679"/>
    </source>
</evidence>
<dbReference type="Proteomes" id="UP000245509">
    <property type="component" value="Unassembled WGS sequence"/>
</dbReference>
<evidence type="ECO:0000259" key="8">
    <source>
        <dbReference type="Pfam" id="PF04563"/>
    </source>
</evidence>
<keyword evidence="2 10" id="KW-0240">DNA-directed RNA polymerase</keyword>
<keyword evidence="4" id="KW-0548">Nucleotidyltransferase</keyword>
<dbReference type="RefSeq" id="WP_228615256.1">
    <property type="nucleotide sequence ID" value="NZ_QEFP02000006.1"/>
</dbReference>
<proteinExistence type="inferred from homology"/>
<evidence type="ECO:0000256" key="1">
    <source>
        <dbReference type="ARBA" id="ARBA00012418"/>
    </source>
</evidence>
<dbReference type="NCBIfam" id="NF007175">
    <property type="entry name" value="PRK09606.1"/>
    <property type="match status" value="1"/>
</dbReference>
<evidence type="ECO:0000313" key="10">
    <source>
        <dbReference type="EMBL" id="MCC5447028.1"/>
    </source>
</evidence>
<dbReference type="EC" id="2.7.7.6" evidence="1"/>
<dbReference type="InterPro" id="IPR007645">
    <property type="entry name" value="RNA_pol_Rpb2_3"/>
</dbReference>
<sequence>MANNNTDNYILFYKYLEENDLLGVQLRSFEYFVDVEMTKIGRELGTFSPRLLAPGLRDLQFKIEKLWLEKADFMEKEGVSRLIYPIEARIRKLTYSGSVFMEFSVYENETFKSKYQVPIGRLPIMVRSKYCNTYGLSEEELIRIGEDPTDRGGYFIINGNEKLIILSEELGTNKFYVQRETGSIKYSGYLLSESLTQLKAHRMEMTKDGLLYLSFEKYKKVPLIPLVRALGLEKDVEINQLISEGEEFEEVYINLLEFQNIKTSEDAIRYLADKLKLSGSPEVKREKLLSILDNLLLPNIGTSPNDRLLKAYNLLKMARKLLLLAHEKIDEDIKDHFANKIVRTPGELIREYFLVTLRTLMTDAMYQYERLVKRGKIPSYTSIFRSKIFTERFENVMAIGKWTRNRTGISQALDRTNKISVLSHLTRVVSSISGEAELLEARMAHGTHWGRLDLIETPEGHETGLRKNKTILSKISFEEVDKNELIRKLEDIGLRPIVKNVSDKK</sequence>
<evidence type="ECO:0000256" key="5">
    <source>
        <dbReference type="ARBA" id="ARBA00023163"/>
    </source>
</evidence>
<reference evidence="11" key="1">
    <citation type="journal article" date="2015" name="Appl. Environ. Microbiol.">
        <title>Nanoarchaeota, Their Sulfolobales Host, and Nanoarchaeota Virus Distribution across Yellowstone National Park Hot Springs.</title>
        <authorList>
            <person name="Munson-McGee J.H."/>
            <person name="Field E.K."/>
            <person name="Bateson M."/>
            <person name="Rooney C."/>
            <person name="Stepanauskas R."/>
            <person name="Young M.J."/>
        </authorList>
    </citation>
    <scope>NUCLEOTIDE SEQUENCE [LARGE SCALE GENOMIC DNA]</scope>
    <source>
        <strain evidence="11">SCGC AB-777_F03</strain>
    </source>
</reference>
<protein>
    <recommendedName>
        <fullName evidence="1">DNA-directed RNA polymerase</fullName>
        <ecNumber evidence="1">2.7.7.6</ecNumber>
    </recommendedName>
</protein>
<dbReference type="InterPro" id="IPR037034">
    <property type="entry name" value="RNA_pol_Rpb2_2_sf"/>
</dbReference>
<dbReference type="GO" id="GO:0000428">
    <property type="term" value="C:DNA-directed RNA polymerase complex"/>
    <property type="evidence" value="ECO:0007669"/>
    <property type="project" value="UniProtKB-KW"/>
</dbReference>
<comment type="caution">
    <text evidence="11">The sequence shown here is derived from an EMBL/GenBank/DDBJ whole genome shotgun (WGS) entry which is preliminary data.</text>
</comment>
<keyword evidence="5" id="KW-0804">Transcription</keyword>
<dbReference type="GO" id="GO:0003677">
    <property type="term" value="F:DNA binding"/>
    <property type="evidence" value="ECO:0007669"/>
    <property type="project" value="InterPro"/>
</dbReference>
<dbReference type="Gene3D" id="3.90.1100.10">
    <property type="match status" value="1"/>
</dbReference>
<evidence type="ECO:0000256" key="4">
    <source>
        <dbReference type="ARBA" id="ARBA00022695"/>
    </source>
</evidence>
<feature type="domain" description="RNA polymerase beta subunit protrusion" evidence="8">
    <location>
        <begin position="21"/>
        <end position="387"/>
    </location>
</feature>
<dbReference type="Gene3D" id="3.90.1110.10">
    <property type="entry name" value="RNA polymerase Rpb2, domain 2"/>
    <property type="match status" value="1"/>
</dbReference>
<reference evidence="11" key="3">
    <citation type="submission" date="2017-05" db="EMBL/GenBank/DDBJ databases">
        <authorList>
            <person name="Song R."/>
            <person name="Chenine A.L."/>
            <person name="Ruprecht R.M."/>
        </authorList>
    </citation>
    <scope>NUCLEOTIDE SEQUENCE</scope>
    <source>
        <strain evidence="11">SCGC AB-777_F03</strain>
    </source>
</reference>
<keyword evidence="3" id="KW-0808">Transferase</keyword>
<dbReference type="SUPFAM" id="SSF64484">
    <property type="entry name" value="beta and beta-prime subunits of DNA dependent RNA-polymerase"/>
    <property type="match status" value="1"/>
</dbReference>
<dbReference type="InterPro" id="IPR007642">
    <property type="entry name" value="RNA_pol_Rpb2_2"/>
</dbReference>
<dbReference type="GO" id="GO:0006351">
    <property type="term" value="P:DNA-templated transcription"/>
    <property type="evidence" value="ECO:0007669"/>
    <property type="project" value="InterPro"/>
</dbReference>